<gene>
    <name evidence="2" type="ORF">GCM10007384_36640</name>
</gene>
<dbReference type="EMBL" id="BMWS01000035">
    <property type="protein sequence ID" value="GGX32518.1"/>
    <property type="molecule type" value="Genomic_DNA"/>
</dbReference>
<dbReference type="InterPro" id="IPR013766">
    <property type="entry name" value="Thioredoxin_domain"/>
</dbReference>
<protein>
    <recommendedName>
        <fullName evidence="1">Thioredoxin domain-containing protein</fullName>
    </recommendedName>
</protein>
<dbReference type="InterPro" id="IPR013740">
    <property type="entry name" value="Redoxin"/>
</dbReference>
<dbReference type="PANTHER" id="PTHR42852">
    <property type="entry name" value="THIOL:DISULFIDE INTERCHANGE PROTEIN DSBE"/>
    <property type="match status" value="1"/>
</dbReference>
<comment type="caution">
    <text evidence="2">The sequence shown here is derived from an EMBL/GenBank/DDBJ whole genome shotgun (WGS) entry which is preliminary data.</text>
</comment>
<dbReference type="InterPro" id="IPR050553">
    <property type="entry name" value="Thioredoxin_ResA/DsbE_sf"/>
</dbReference>
<evidence type="ECO:0000313" key="2">
    <source>
        <dbReference type="EMBL" id="GGX32518.1"/>
    </source>
</evidence>
<evidence type="ECO:0000313" key="3">
    <source>
        <dbReference type="Proteomes" id="UP000601108"/>
    </source>
</evidence>
<dbReference type="InterPro" id="IPR036249">
    <property type="entry name" value="Thioredoxin-like_sf"/>
</dbReference>
<feature type="domain" description="Thioredoxin" evidence="1">
    <location>
        <begin position="261"/>
        <end position="426"/>
    </location>
</feature>
<keyword evidence="3" id="KW-1185">Reference proteome</keyword>
<dbReference type="PROSITE" id="PS51352">
    <property type="entry name" value="THIOREDOXIN_2"/>
    <property type="match status" value="1"/>
</dbReference>
<proteinExistence type="predicted"/>
<dbReference type="AlphaFoldDB" id="A0A918K0W1"/>
<dbReference type="GO" id="GO:0016491">
    <property type="term" value="F:oxidoreductase activity"/>
    <property type="evidence" value="ECO:0007669"/>
    <property type="project" value="InterPro"/>
</dbReference>
<reference evidence="2 3" key="1">
    <citation type="journal article" date="2014" name="Int. J. Syst. Evol. Microbiol.">
        <title>Complete genome sequence of Corynebacterium casei LMG S-19264T (=DSM 44701T), isolated from a smear-ripened cheese.</title>
        <authorList>
            <consortium name="US DOE Joint Genome Institute (JGI-PGF)"/>
            <person name="Walter F."/>
            <person name="Albersmeier A."/>
            <person name="Kalinowski J."/>
            <person name="Ruckert C."/>
        </authorList>
    </citation>
    <scope>NUCLEOTIDE SEQUENCE [LARGE SCALE GENOMIC DNA]</scope>
    <source>
        <strain evidence="2 3">KCTC 12285</strain>
    </source>
</reference>
<dbReference type="PANTHER" id="PTHR42852:SF13">
    <property type="entry name" value="PROTEIN DIPZ"/>
    <property type="match status" value="1"/>
</dbReference>
<sequence length="432" mass="49976">MFNPIEIIQTFEHLLKNIMKRIVISLFIIATVFSSCKKDNKIKNTEFKSGPWRATLKVQDNKSLPFLMEVMEDQTLQIFNAEEIIDIDEVWIEGDSIKIKFPVFEGYIAARFIDSITITGSFIKESQDRIVPFEAKYGEQDRFDILSKPKYNITGNWETVFSKDKDADRYIAKGIFTQNGNIVTGTFRTTTGDYRYLEGVINKDQLQLSTFDGAHAFLFTGQITGNTLKGYFYSGNHWKEPFVAKKNEHYELPLEDSLTFLKEGYKTLEFNFPDSKGNKVSLQDKKFEDKVVVVQIMGTWCPNCMDETKYYVDYYNSHKNADVEFVALAFEYAKTKEKAFTSIQRLQSKLKVEYPILLAQYGTSDKEKAQEKLPMLNHVLSYPTTIIIDKKGQVRKIHTGFNGPATGQKYIDFKKDFDSFIKQLLKEEKKPD</sequence>
<dbReference type="CDD" id="cd02966">
    <property type="entry name" value="TlpA_like_family"/>
    <property type="match status" value="1"/>
</dbReference>
<name>A0A918K0W1_9FLAO</name>
<dbReference type="SUPFAM" id="SSF52833">
    <property type="entry name" value="Thioredoxin-like"/>
    <property type="match status" value="1"/>
</dbReference>
<organism evidence="2 3">
    <name type="scientific">Aquimarina muelleri</name>
    <dbReference type="NCBI Taxonomy" id="279356"/>
    <lineage>
        <taxon>Bacteria</taxon>
        <taxon>Pseudomonadati</taxon>
        <taxon>Bacteroidota</taxon>
        <taxon>Flavobacteriia</taxon>
        <taxon>Flavobacteriales</taxon>
        <taxon>Flavobacteriaceae</taxon>
        <taxon>Aquimarina</taxon>
    </lineage>
</organism>
<dbReference type="Proteomes" id="UP000601108">
    <property type="component" value="Unassembled WGS sequence"/>
</dbReference>
<dbReference type="Pfam" id="PF08534">
    <property type="entry name" value="Redoxin"/>
    <property type="match status" value="1"/>
</dbReference>
<evidence type="ECO:0000259" key="1">
    <source>
        <dbReference type="PROSITE" id="PS51352"/>
    </source>
</evidence>
<dbReference type="Gene3D" id="3.40.30.10">
    <property type="entry name" value="Glutaredoxin"/>
    <property type="match status" value="1"/>
</dbReference>
<accession>A0A918K0W1</accession>